<organism evidence="2 3">
    <name type="scientific">Jatropha curcas</name>
    <name type="common">Barbados nut</name>
    <dbReference type="NCBI Taxonomy" id="180498"/>
    <lineage>
        <taxon>Eukaryota</taxon>
        <taxon>Viridiplantae</taxon>
        <taxon>Streptophyta</taxon>
        <taxon>Embryophyta</taxon>
        <taxon>Tracheophyta</taxon>
        <taxon>Spermatophyta</taxon>
        <taxon>Magnoliopsida</taxon>
        <taxon>eudicotyledons</taxon>
        <taxon>Gunneridae</taxon>
        <taxon>Pentapetalae</taxon>
        <taxon>rosids</taxon>
        <taxon>fabids</taxon>
        <taxon>Malpighiales</taxon>
        <taxon>Euphorbiaceae</taxon>
        <taxon>Crotonoideae</taxon>
        <taxon>Jatropheae</taxon>
        <taxon>Jatropha</taxon>
    </lineage>
</organism>
<evidence type="ECO:0000313" key="2">
    <source>
        <dbReference type="EMBL" id="KDP24310.1"/>
    </source>
</evidence>
<evidence type="ECO:0000256" key="1">
    <source>
        <dbReference type="SAM" id="MobiDB-lite"/>
    </source>
</evidence>
<dbReference type="OrthoDB" id="1669448at2759"/>
<accession>A0A067JWD9</accession>
<proteinExistence type="predicted"/>
<feature type="compositionally biased region" description="Polar residues" evidence="1">
    <location>
        <begin position="80"/>
        <end position="90"/>
    </location>
</feature>
<dbReference type="Proteomes" id="UP000027138">
    <property type="component" value="Unassembled WGS sequence"/>
</dbReference>
<dbReference type="PANTHER" id="PTHR36078">
    <property type="entry name" value="BNACNNG21220D PROTEIN"/>
    <property type="match status" value="1"/>
</dbReference>
<name>A0A067JWD9_JATCU</name>
<evidence type="ECO:0000313" key="3">
    <source>
        <dbReference type="Proteomes" id="UP000027138"/>
    </source>
</evidence>
<dbReference type="EMBL" id="KK915127">
    <property type="protein sequence ID" value="KDP24310.1"/>
    <property type="molecule type" value="Genomic_DNA"/>
</dbReference>
<feature type="compositionally biased region" description="Low complexity" evidence="1">
    <location>
        <begin position="95"/>
        <end position="107"/>
    </location>
</feature>
<dbReference type="AlphaFoldDB" id="A0A067JWD9"/>
<dbReference type="PANTHER" id="PTHR36078:SF2">
    <property type="entry name" value="OS09G0473966 PROTEIN"/>
    <property type="match status" value="1"/>
</dbReference>
<reference evidence="2 3" key="1">
    <citation type="journal article" date="2014" name="PLoS ONE">
        <title>Global Analysis of Gene Expression Profiles in Physic Nut (Jatropha curcas L.) Seedlings Exposed to Salt Stress.</title>
        <authorList>
            <person name="Zhang L."/>
            <person name="Zhang C."/>
            <person name="Wu P."/>
            <person name="Chen Y."/>
            <person name="Li M."/>
            <person name="Jiang H."/>
            <person name="Wu G."/>
        </authorList>
    </citation>
    <scope>NUCLEOTIDE SEQUENCE [LARGE SCALE GENOMIC DNA]</scope>
    <source>
        <strain evidence="3">cv. GZQX0401</strain>
        <tissue evidence="2">Young leaves</tissue>
    </source>
</reference>
<keyword evidence="3" id="KW-1185">Reference proteome</keyword>
<feature type="region of interest" description="Disordered" evidence="1">
    <location>
        <begin position="80"/>
        <end position="124"/>
    </location>
</feature>
<sequence>MNPTMKYEKYEAEYAQYLMGKYFSDKSLCGGKIFDNEVKIDDQIIKSSRFPCMQSYINPVQAFSSEESKGISSFTNSAYGSSSFRTSNLQDENKPSSSFLPALSSTSIPCRKPRSRVQSLSGRS</sequence>
<protein>
    <submittedName>
        <fullName evidence="2">Uncharacterized protein</fullName>
    </submittedName>
</protein>
<gene>
    <name evidence="2" type="ORF">JCGZ_25606</name>
</gene>